<evidence type="ECO:0000256" key="4">
    <source>
        <dbReference type="ARBA" id="ARBA00021581"/>
    </source>
</evidence>
<gene>
    <name evidence="13" type="ORF">E5139_11255</name>
</gene>
<dbReference type="GO" id="GO:0050380">
    <property type="term" value="F:undecaprenyl-diphosphatase activity"/>
    <property type="evidence" value="ECO:0007669"/>
    <property type="project" value="UniProtKB-EC"/>
</dbReference>
<dbReference type="Pfam" id="PF02673">
    <property type="entry name" value="BacA"/>
    <property type="match status" value="1"/>
</dbReference>
<evidence type="ECO:0000256" key="7">
    <source>
        <dbReference type="ARBA" id="ARBA00022801"/>
    </source>
</evidence>
<dbReference type="PANTHER" id="PTHR30622:SF2">
    <property type="entry name" value="UNDECAPRENYL-DIPHOSPHATASE"/>
    <property type="match status" value="1"/>
</dbReference>
<evidence type="ECO:0000313" key="14">
    <source>
        <dbReference type="Proteomes" id="UP000297053"/>
    </source>
</evidence>
<dbReference type="EC" id="3.6.1.27" evidence="3"/>
<evidence type="ECO:0000256" key="5">
    <source>
        <dbReference type="ARBA" id="ARBA00022475"/>
    </source>
</evidence>
<accession>A0A4D6KFS8</accession>
<dbReference type="AlphaFoldDB" id="A0A4D6KFS8"/>
<dbReference type="InterPro" id="IPR003824">
    <property type="entry name" value="UppP"/>
</dbReference>
<feature type="transmembrane region" description="Helical" evidence="12">
    <location>
        <begin position="253"/>
        <end position="272"/>
    </location>
</feature>
<organism evidence="13 14">
    <name type="scientific">Halomicrobium mukohataei</name>
    <dbReference type="NCBI Taxonomy" id="57705"/>
    <lineage>
        <taxon>Archaea</taxon>
        <taxon>Methanobacteriati</taxon>
        <taxon>Methanobacteriota</taxon>
        <taxon>Stenosarchaea group</taxon>
        <taxon>Halobacteria</taxon>
        <taxon>Halobacteriales</taxon>
        <taxon>Haloarculaceae</taxon>
        <taxon>Halomicrobium</taxon>
    </lineage>
</organism>
<reference evidence="13 14" key="1">
    <citation type="submission" date="2019-04" db="EMBL/GenBank/DDBJ databases">
        <title>Complete genome sequence of Arthrobacter sp. ZXY-2 associated with effective atrazine degradation and salt adaptation.</title>
        <authorList>
            <person name="Zhao X."/>
        </authorList>
    </citation>
    <scope>NUCLEOTIDE SEQUENCE [LARGE SCALE GENOMIC DNA]</scope>
    <source>
        <strain evidence="14">ZP60</strain>
    </source>
</reference>
<keyword evidence="8 12" id="KW-1133">Transmembrane helix</keyword>
<evidence type="ECO:0000256" key="11">
    <source>
        <dbReference type="ARBA" id="ARBA00047594"/>
    </source>
</evidence>
<protein>
    <recommendedName>
        <fullName evidence="4">Undecaprenyl-diphosphatase</fullName>
        <ecNumber evidence="3">3.6.1.27</ecNumber>
    </recommendedName>
    <alternativeName>
        <fullName evidence="10">Undecaprenyl pyrophosphate phosphatase</fullName>
    </alternativeName>
</protein>
<dbReference type="Proteomes" id="UP000297053">
    <property type="component" value="Chromosome"/>
</dbReference>
<evidence type="ECO:0000256" key="8">
    <source>
        <dbReference type="ARBA" id="ARBA00022989"/>
    </source>
</evidence>
<name>A0A4D6KFS8_9EURY</name>
<reference evidence="13 14" key="2">
    <citation type="submission" date="2019-04" db="EMBL/GenBank/DDBJ databases">
        <authorList>
            <person name="Yang S."/>
            <person name="Wei W."/>
        </authorList>
    </citation>
    <scope>NUCLEOTIDE SEQUENCE [LARGE SCALE GENOMIC DNA]</scope>
    <source>
        <strain evidence="14">ZP60</strain>
    </source>
</reference>
<keyword evidence="6 12" id="KW-0812">Transmembrane</keyword>
<evidence type="ECO:0000256" key="6">
    <source>
        <dbReference type="ARBA" id="ARBA00022692"/>
    </source>
</evidence>
<proteinExistence type="inferred from homology"/>
<evidence type="ECO:0000256" key="3">
    <source>
        <dbReference type="ARBA" id="ARBA00012374"/>
    </source>
</evidence>
<comment type="subcellular location">
    <subcellularLocation>
        <location evidence="1">Cell membrane</location>
        <topology evidence="1">Multi-pass membrane protein</topology>
    </subcellularLocation>
</comment>
<sequence>MNVDDAVVAALVGLAQGVLEWLPVSSEGGVAILVTALTGSTPAVATQLALFVHAGTACSALAYYRTEVGTVLASLREWSPRTAFEDDTADLSFLALATLATGVTGLPALLVLETVVSELTGGAFVVLVGGLLVLTGLLQRFAAWVSLGTSETPDWLDAVLVGGLQGIAILPGISRSGTTVSALLLRGHEGESSLRLSFLLSIPAALGANAIVVLREGVPVVSPAAAAAALAVSAVAGYLTVGALVSLVRRVPFWAVCVGFGGLAMLGGGLLVV</sequence>
<evidence type="ECO:0000313" key="13">
    <source>
        <dbReference type="EMBL" id="QCD66192.1"/>
    </source>
</evidence>
<feature type="transmembrane region" description="Helical" evidence="12">
    <location>
        <begin position="194"/>
        <end position="214"/>
    </location>
</feature>
<dbReference type="GO" id="GO:0005886">
    <property type="term" value="C:plasma membrane"/>
    <property type="evidence" value="ECO:0007669"/>
    <property type="project" value="UniProtKB-SubCell"/>
</dbReference>
<keyword evidence="5" id="KW-1003">Cell membrane</keyword>
<feature type="transmembrane region" description="Helical" evidence="12">
    <location>
        <begin position="91"/>
        <end position="112"/>
    </location>
</feature>
<keyword evidence="9 12" id="KW-0472">Membrane</keyword>
<comment type="catalytic activity">
    <reaction evidence="11">
        <text>di-trans,octa-cis-undecaprenyl diphosphate + H2O = di-trans,octa-cis-undecaprenyl phosphate + phosphate + H(+)</text>
        <dbReference type="Rhea" id="RHEA:28094"/>
        <dbReference type="ChEBI" id="CHEBI:15377"/>
        <dbReference type="ChEBI" id="CHEBI:15378"/>
        <dbReference type="ChEBI" id="CHEBI:43474"/>
        <dbReference type="ChEBI" id="CHEBI:58405"/>
        <dbReference type="ChEBI" id="CHEBI:60392"/>
        <dbReference type="EC" id="3.6.1.27"/>
    </reaction>
</comment>
<dbReference type="PANTHER" id="PTHR30622">
    <property type="entry name" value="UNDECAPRENYL-DIPHOSPHATASE"/>
    <property type="match status" value="1"/>
</dbReference>
<evidence type="ECO:0000256" key="2">
    <source>
        <dbReference type="ARBA" id="ARBA00010621"/>
    </source>
</evidence>
<dbReference type="RefSeq" id="WP_015762585.1">
    <property type="nucleotide sequence ID" value="NZ_CP039375.1"/>
</dbReference>
<feature type="transmembrane region" description="Helical" evidence="12">
    <location>
        <begin position="124"/>
        <end position="143"/>
    </location>
</feature>
<feature type="transmembrane region" description="Helical" evidence="12">
    <location>
        <begin position="220"/>
        <end position="241"/>
    </location>
</feature>
<keyword evidence="7" id="KW-0378">Hydrolase</keyword>
<evidence type="ECO:0000256" key="1">
    <source>
        <dbReference type="ARBA" id="ARBA00004651"/>
    </source>
</evidence>
<evidence type="ECO:0000256" key="9">
    <source>
        <dbReference type="ARBA" id="ARBA00023136"/>
    </source>
</evidence>
<evidence type="ECO:0000256" key="10">
    <source>
        <dbReference type="ARBA" id="ARBA00032707"/>
    </source>
</evidence>
<dbReference type="EMBL" id="CP039375">
    <property type="protein sequence ID" value="QCD66192.1"/>
    <property type="molecule type" value="Genomic_DNA"/>
</dbReference>
<dbReference type="OMA" id="AWYRIVF"/>
<dbReference type="KEGG" id="halz:E5139_11255"/>
<dbReference type="GeneID" id="42179521"/>
<evidence type="ECO:0000256" key="12">
    <source>
        <dbReference type="SAM" id="Phobius"/>
    </source>
</evidence>
<comment type="similarity">
    <text evidence="2">Belongs to the UppP family.</text>
</comment>